<dbReference type="InterPro" id="IPR016169">
    <property type="entry name" value="FAD-bd_PCMH_sub2"/>
</dbReference>
<proteinExistence type="predicted"/>
<dbReference type="InterPro" id="IPR051264">
    <property type="entry name" value="FAD-oxidored/transferase_4"/>
</dbReference>
<evidence type="ECO:0000313" key="7">
    <source>
        <dbReference type="Proteomes" id="UP001497623"/>
    </source>
</evidence>
<accession>A0AAV2S9F1</accession>
<dbReference type="Proteomes" id="UP001497623">
    <property type="component" value="Unassembled WGS sequence"/>
</dbReference>
<dbReference type="GO" id="GO:0016491">
    <property type="term" value="F:oxidoreductase activity"/>
    <property type="evidence" value="ECO:0007669"/>
    <property type="project" value="UniProtKB-KW"/>
</dbReference>
<dbReference type="Pfam" id="PF01565">
    <property type="entry name" value="FAD_binding_4"/>
    <property type="match status" value="1"/>
</dbReference>
<keyword evidence="7" id="KW-1185">Reference proteome</keyword>
<evidence type="ECO:0000256" key="3">
    <source>
        <dbReference type="ARBA" id="ARBA00023002"/>
    </source>
</evidence>
<evidence type="ECO:0000313" key="6">
    <source>
        <dbReference type="EMBL" id="CAL4164342.1"/>
    </source>
</evidence>
<evidence type="ECO:0000256" key="1">
    <source>
        <dbReference type="ARBA" id="ARBA00001974"/>
    </source>
</evidence>
<evidence type="ECO:0000259" key="5">
    <source>
        <dbReference type="PROSITE" id="PS51387"/>
    </source>
</evidence>
<name>A0AAV2S9F1_MEGNR</name>
<evidence type="ECO:0000256" key="2">
    <source>
        <dbReference type="ARBA" id="ARBA00004275"/>
    </source>
</evidence>
<reference evidence="6 7" key="1">
    <citation type="submission" date="2024-05" db="EMBL/GenBank/DDBJ databases">
        <authorList>
            <person name="Wallberg A."/>
        </authorList>
    </citation>
    <scope>NUCLEOTIDE SEQUENCE [LARGE SCALE GENOMIC DNA]</scope>
</reference>
<gene>
    <name evidence="6" type="ORF">MNOR_LOCUS33124</name>
</gene>
<protein>
    <recommendedName>
        <fullName evidence="5">FAD-binding PCMH-type domain-containing protein</fullName>
    </recommendedName>
</protein>
<dbReference type="AlphaFoldDB" id="A0AAV2S9F1"/>
<keyword evidence="4" id="KW-0576">Peroxisome</keyword>
<keyword evidence="3" id="KW-0560">Oxidoreductase</keyword>
<sequence>MLLQQAMRMRTLVKQFTRVASLSFPQQVLICHRLHTNQTTYYPKCELTSKRYPIARGNFDKITDVDVNFFTKLLGNNRVTVGESELEGYNTDWLGTVRGSSSVLLKPKTTEEVSKILAYCNERLLATCPQGGNTGLVGGSVPVFDEVIISTALMNKIESVDEWSGVITCQAGCILETLDQHVAEYGLMMPLDLGAKGSCHIGGNVSTNAGGLRIVGVVNTNRSKVVVGIEVAVAEVMEVVGVKMEDNTGKNPKKLSGANETLSLDNKSLMDTLYHIPGLVTNTFLGNLVKLSDFLLGFSSVDVEAKTGDALCQYRMLCKFTYNSRANSLEKSGQTVTSLVAHTFYIL</sequence>
<dbReference type="GO" id="GO:0005777">
    <property type="term" value="C:peroxisome"/>
    <property type="evidence" value="ECO:0007669"/>
    <property type="project" value="UniProtKB-SubCell"/>
</dbReference>
<dbReference type="PROSITE" id="PS51387">
    <property type="entry name" value="FAD_PCMH"/>
    <property type="match status" value="1"/>
</dbReference>
<dbReference type="InterPro" id="IPR036318">
    <property type="entry name" value="FAD-bd_PCMH-like_sf"/>
</dbReference>
<comment type="subcellular location">
    <subcellularLocation>
        <location evidence="2">Peroxisome</location>
    </subcellularLocation>
</comment>
<dbReference type="GO" id="GO:0071949">
    <property type="term" value="F:FAD binding"/>
    <property type="evidence" value="ECO:0007669"/>
    <property type="project" value="InterPro"/>
</dbReference>
<dbReference type="PANTHER" id="PTHR43716">
    <property type="entry name" value="D-2-HYDROXYGLUTARATE DEHYDROGENASE, MITOCHONDRIAL"/>
    <property type="match status" value="1"/>
</dbReference>
<feature type="domain" description="FAD-binding PCMH-type" evidence="5">
    <location>
        <begin position="97"/>
        <end position="290"/>
    </location>
</feature>
<dbReference type="FunFam" id="3.30.43.10:FF:000011">
    <property type="entry name" value="D-lactate dehydrogenase (Cytochrome)"/>
    <property type="match status" value="1"/>
</dbReference>
<dbReference type="PANTHER" id="PTHR43716:SF1">
    <property type="entry name" value="D-2-HYDROXYGLUTARATE DEHYDROGENASE, MITOCHONDRIAL"/>
    <property type="match status" value="1"/>
</dbReference>
<feature type="non-terminal residue" evidence="6">
    <location>
        <position position="347"/>
    </location>
</feature>
<dbReference type="Gene3D" id="3.30.43.10">
    <property type="entry name" value="Uridine Diphospho-n-acetylenolpyruvylglucosamine Reductase, domain 2"/>
    <property type="match status" value="1"/>
</dbReference>
<comment type="cofactor">
    <cofactor evidence="1">
        <name>FAD</name>
        <dbReference type="ChEBI" id="CHEBI:57692"/>
    </cofactor>
</comment>
<dbReference type="InterPro" id="IPR016166">
    <property type="entry name" value="FAD-bd_PCMH"/>
</dbReference>
<dbReference type="GO" id="GO:0005739">
    <property type="term" value="C:mitochondrion"/>
    <property type="evidence" value="ECO:0007669"/>
    <property type="project" value="TreeGrafter"/>
</dbReference>
<dbReference type="Gene3D" id="3.30.465.10">
    <property type="match status" value="1"/>
</dbReference>
<evidence type="ECO:0000256" key="4">
    <source>
        <dbReference type="ARBA" id="ARBA00023140"/>
    </source>
</evidence>
<comment type="caution">
    <text evidence="6">The sequence shown here is derived from an EMBL/GenBank/DDBJ whole genome shotgun (WGS) entry which is preliminary data.</text>
</comment>
<dbReference type="SUPFAM" id="SSF56176">
    <property type="entry name" value="FAD-binding/transporter-associated domain-like"/>
    <property type="match status" value="1"/>
</dbReference>
<dbReference type="InterPro" id="IPR006094">
    <property type="entry name" value="Oxid_FAD_bind_N"/>
</dbReference>
<dbReference type="EMBL" id="CAXKWB010046837">
    <property type="protein sequence ID" value="CAL4164342.1"/>
    <property type="molecule type" value="Genomic_DNA"/>
</dbReference>
<organism evidence="6 7">
    <name type="scientific">Meganyctiphanes norvegica</name>
    <name type="common">Northern krill</name>
    <name type="synonym">Thysanopoda norvegica</name>
    <dbReference type="NCBI Taxonomy" id="48144"/>
    <lineage>
        <taxon>Eukaryota</taxon>
        <taxon>Metazoa</taxon>
        <taxon>Ecdysozoa</taxon>
        <taxon>Arthropoda</taxon>
        <taxon>Crustacea</taxon>
        <taxon>Multicrustacea</taxon>
        <taxon>Malacostraca</taxon>
        <taxon>Eumalacostraca</taxon>
        <taxon>Eucarida</taxon>
        <taxon>Euphausiacea</taxon>
        <taxon>Euphausiidae</taxon>
        <taxon>Meganyctiphanes</taxon>
    </lineage>
</organism>
<dbReference type="InterPro" id="IPR016167">
    <property type="entry name" value="FAD-bd_PCMH_sub1"/>
</dbReference>